<evidence type="ECO:0000313" key="2">
    <source>
        <dbReference type="EMBL" id="MDL0088793.1"/>
    </source>
</evidence>
<reference evidence="2" key="1">
    <citation type="submission" date="2022-08" db="EMBL/GenBank/DDBJ databases">
        <authorList>
            <person name="Wang H."/>
        </authorList>
    </citation>
    <scope>NUCLEOTIDE SEQUENCE</scope>
    <source>
        <strain evidence="2">PS10</strain>
    </source>
</reference>
<gene>
    <name evidence="2" type="ORF">NYG85_05335</name>
</gene>
<proteinExistence type="predicted"/>
<evidence type="ECO:0000259" key="1">
    <source>
        <dbReference type="Pfam" id="PF11741"/>
    </source>
</evidence>
<dbReference type="EMBL" id="JANURM010000004">
    <property type="protein sequence ID" value="MDL0088793.1"/>
    <property type="molecule type" value="Genomic_DNA"/>
</dbReference>
<accession>A0ABT7HQT9</accession>
<reference evidence="2" key="2">
    <citation type="journal article" date="2023" name="Microorganisms">
        <title>Isolation and Genomic Characteristics of Cat-Borne Campylobacter felis sp. nov. and Sheep-Borne Campylobacter ovis sp. nov.</title>
        <authorList>
            <person name="Wang H."/>
            <person name="Li Y."/>
            <person name="Gu Y."/>
            <person name="Zhou G."/>
            <person name="Chen X."/>
            <person name="Zhang X."/>
            <person name="Shao Z."/>
            <person name="Zhang J."/>
            <person name="Zhang M."/>
        </authorList>
    </citation>
    <scope>NUCLEOTIDE SEQUENCE</scope>
    <source>
        <strain evidence="2">PS10</strain>
    </source>
</reference>
<protein>
    <submittedName>
        <fullName evidence="2">AMIN domain-containing protein</fullName>
    </submittedName>
</protein>
<comment type="caution">
    <text evidence="2">The sequence shown here is derived from an EMBL/GenBank/DDBJ whole genome shotgun (WGS) entry which is preliminary data.</text>
</comment>
<dbReference type="InterPro" id="IPR021731">
    <property type="entry name" value="AMIN_dom"/>
</dbReference>
<feature type="domain" description="AMIN" evidence="1">
    <location>
        <begin position="182"/>
        <end position="271"/>
    </location>
</feature>
<sequence length="274" mass="31487">MRIFYLFVAVFVSCFARENPFVPSGDINGEIITTNIKEEYEVFNKQSIKFPSDASLLLNIKIKYRANDGTIKEKSIDINKTINHNDEYALLKLNEPKPVVSKKLDVSVTMPDVSVVKVVKKSDENATLPKPSDAPILTQKSEQNNTEVVVKHVKTPINEQVKTAKKGDLNIKLPLKSVKFMDFIRFDADKNRLNIITKDKIIRHFKHEKDKIVVDFKGKPMFKTKDIELNTGEFSKVTLGWHKSFYRVVIKLKKPQKYELNALKDESGYEINLK</sequence>
<name>A0ABT7HQT9_9BACT</name>
<dbReference type="Proteomes" id="UP001173801">
    <property type="component" value="Unassembled WGS sequence"/>
</dbReference>
<evidence type="ECO:0000313" key="3">
    <source>
        <dbReference type="Proteomes" id="UP001173801"/>
    </source>
</evidence>
<keyword evidence="3" id="KW-1185">Reference proteome</keyword>
<organism evidence="2 3">
    <name type="scientific">Campylobacter gastrosuis</name>
    <dbReference type="NCBI Taxonomy" id="2974576"/>
    <lineage>
        <taxon>Bacteria</taxon>
        <taxon>Pseudomonadati</taxon>
        <taxon>Campylobacterota</taxon>
        <taxon>Epsilonproteobacteria</taxon>
        <taxon>Campylobacterales</taxon>
        <taxon>Campylobacteraceae</taxon>
        <taxon>Campylobacter</taxon>
    </lineage>
</organism>
<dbReference type="Pfam" id="PF11741">
    <property type="entry name" value="AMIN"/>
    <property type="match status" value="1"/>
</dbReference>
<dbReference type="RefSeq" id="WP_284937451.1">
    <property type="nucleotide sequence ID" value="NZ_JANURM010000004.1"/>
</dbReference>